<comment type="catalytic activity">
    <reaction evidence="12">
        <text>L-proline + NADP(+) = (S)-1-pyrroline-5-carboxylate + NADPH + 2 H(+)</text>
        <dbReference type="Rhea" id="RHEA:14109"/>
        <dbReference type="ChEBI" id="CHEBI:15378"/>
        <dbReference type="ChEBI" id="CHEBI:17388"/>
        <dbReference type="ChEBI" id="CHEBI:57783"/>
        <dbReference type="ChEBI" id="CHEBI:58349"/>
        <dbReference type="ChEBI" id="CHEBI:60039"/>
        <dbReference type="EC" id="1.5.1.2"/>
    </reaction>
</comment>
<comment type="subcellular location">
    <subcellularLocation>
        <location evidence="1">Cytoplasm</location>
    </subcellularLocation>
</comment>
<feature type="binding site" evidence="13">
    <location>
        <begin position="12"/>
        <end position="17"/>
    </location>
    <ligand>
        <name>NADP(+)</name>
        <dbReference type="ChEBI" id="CHEBI:58349"/>
    </ligand>
</feature>
<keyword evidence="7" id="KW-0028">Amino-acid biosynthesis</keyword>
<gene>
    <name evidence="16" type="ORF">QE152_g8408</name>
</gene>
<organism evidence="16 17">
    <name type="scientific">Popillia japonica</name>
    <name type="common">Japanese beetle</name>
    <dbReference type="NCBI Taxonomy" id="7064"/>
    <lineage>
        <taxon>Eukaryota</taxon>
        <taxon>Metazoa</taxon>
        <taxon>Ecdysozoa</taxon>
        <taxon>Arthropoda</taxon>
        <taxon>Hexapoda</taxon>
        <taxon>Insecta</taxon>
        <taxon>Pterygota</taxon>
        <taxon>Neoptera</taxon>
        <taxon>Endopterygota</taxon>
        <taxon>Coleoptera</taxon>
        <taxon>Polyphaga</taxon>
        <taxon>Scarabaeiformia</taxon>
        <taxon>Scarabaeidae</taxon>
        <taxon>Rutelinae</taxon>
        <taxon>Popillia</taxon>
    </lineage>
</organism>
<evidence type="ECO:0000256" key="2">
    <source>
        <dbReference type="ARBA" id="ARBA00005205"/>
    </source>
</evidence>
<dbReference type="InterPro" id="IPR029036">
    <property type="entry name" value="P5CR_dimer"/>
</dbReference>
<evidence type="ECO:0000256" key="5">
    <source>
        <dbReference type="ARBA" id="ARBA00021413"/>
    </source>
</evidence>
<dbReference type="GO" id="GO:0005737">
    <property type="term" value="C:cytoplasm"/>
    <property type="evidence" value="ECO:0007669"/>
    <property type="project" value="UniProtKB-SubCell"/>
</dbReference>
<evidence type="ECO:0000256" key="1">
    <source>
        <dbReference type="ARBA" id="ARBA00004496"/>
    </source>
</evidence>
<evidence type="ECO:0000256" key="4">
    <source>
        <dbReference type="ARBA" id="ARBA00012855"/>
    </source>
</evidence>
<dbReference type="Pfam" id="PF14748">
    <property type="entry name" value="P5CR_dimer"/>
    <property type="match status" value="1"/>
</dbReference>
<evidence type="ECO:0000256" key="7">
    <source>
        <dbReference type="ARBA" id="ARBA00022605"/>
    </source>
</evidence>
<feature type="domain" description="Pyrroline-5-carboxylate reductase catalytic N-terminal" evidence="14">
    <location>
        <begin position="8"/>
        <end position="106"/>
    </location>
</feature>
<evidence type="ECO:0000256" key="8">
    <source>
        <dbReference type="ARBA" id="ARBA00022650"/>
    </source>
</evidence>
<comment type="catalytic activity">
    <reaction evidence="11">
        <text>L-proline + NAD(+) = (S)-1-pyrroline-5-carboxylate + NADH + 2 H(+)</text>
        <dbReference type="Rhea" id="RHEA:14105"/>
        <dbReference type="ChEBI" id="CHEBI:15378"/>
        <dbReference type="ChEBI" id="CHEBI:17388"/>
        <dbReference type="ChEBI" id="CHEBI:57540"/>
        <dbReference type="ChEBI" id="CHEBI:57945"/>
        <dbReference type="ChEBI" id="CHEBI:60039"/>
        <dbReference type="EC" id="1.5.1.2"/>
    </reaction>
</comment>
<dbReference type="Pfam" id="PF03807">
    <property type="entry name" value="F420_oxidored"/>
    <property type="match status" value="1"/>
</dbReference>
<evidence type="ECO:0000256" key="13">
    <source>
        <dbReference type="PIRSR" id="PIRSR000193-1"/>
    </source>
</evidence>
<dbReference type="NCBIfam" id="TIGR00112">
    <property type="entry name" value="proC"/>
    <property type="match status" value="1"/>
</dbReference>
<evidence type="ECO:0000256" key="3">
    <source>
        <dbReference type="ARBA" id="ARBA00005525"/>
    </source>
</evidence>
<keyword evidence="9 13" id="KW-0521">NADP</keyword>
<evidence type="ECO:0000259" key="14">
    <source>
        <dbReference type="Pfam" id="PF03807"/>
    </source>
</evidence>
<evidence type="ECO:0000313" key="17">
    <source>
        <dbReference type="Proteomes" id="UP001458880"/>
    </source>
</evidence>
<dbReference type="PANTHER" id="PTHR11645:SF69">
    <property type="entry name" value="PYRROLINE-5-CARBOXYLATE REDUCTASE"/>
    <property type="match status" value="1"/>
</dbReference>
<dbReference type="InterPro" id="IPR036291">
    <property type="entry name" value="NAD(P)-bd_dom_sf"/>
</dbReference>
<dbReference type="AlphaFoldDB" id="A0AAW1M9Q2"/>
<dbReference type="FunFam" id="3.40.50.720:FF:000190">
    <property type="entry name" value="Pyrroline-5-carboxylate reductase"/>
    <property type="match status" value="1"/>
</dbReference>
<dbReference type="GO" id="GO:0004735">
    <property type="term" value="F:pyrroline-5-carboxylate reductase activity"/>
    <property type="evidence" value="ECO:0007669"/>
    <property type="project" value="UniProtKB-EC"/>
</dbReference>
<feature type="domain" description="Pyrroline-5-carboxylate reductase dimerisation" evidence="15">
    <location>
        <begin position="171"/>
        <end position="275"/>
    </location>
</feature>
<dbReference type="Proteomes" id="UP001458880">
    <property type="component" value="Unassembled WGS sequence"/>
</dbReference>
<keyword evidence="17" id="KW-1185">Reference proteome</keyword>
<evidence type="ECO:0000256" key="11">
    <source>
        <dbReference type="ARBA" id="ARBA00050547"/>
    </source>
</evidence>
<sequence length="279" mass="29539">MDYVTQCTIGFIGAGNMAKAICEALVRKGVRYSQIYVSGPHEEKLHLWKQKGANISTENGKVVEEAEVIFLAVKPHILAAAVANIYDTITIPNKASNKLFVSILAGVKLDALEKILSRLEGSRVIRVMPNTPMMLGEGCAVYCPGQQATDFDILLVKTILELSGICQLVPESMIDAVGALAGCGPAFIYLIIEAMSDGGVKMGVPRQMATSFAAQTVLGAAKMVLETKKHTGVLKDEVCSPGGTTIAGIHALEAGGVRAAIMNAIEAATKKSEELGHKK</sequence>
<comment type="similarity">
    <text evidence="3">Belongs to the pyrroline-5-carboxylate reductase family.</text>
</comment>
<keyword evidence="6" id="KW-0963">Cytoplasm</keyword>
<name>A0AAW1M9Q2_POPJA</name>
<dbReference type="InterPro" id="IPR028939">
    <property type="entry name" value="P5C_Rdtase_cat_N"/>
</dbReference>
<evidence type="ECO:0000256" key="9">
    <source>
        <dbReference type="ARBA" id="ARBA00022857"/>
    </source>
</evidence>
<dbReference type="InterPro" id="IPR008927">
    <property type="entry name" value="6-PGluconate_DH-like_C_sf"/>
</dbReference>
<comment type="caution">
    <text evidence="16">The sequence shown here is derived from an EMBL/GenBank/DDBJ whole genome shotgun (WGS) entry which is preliminary data.</text>
</comment>
<proteinExistence type="inferred from homology"/>
<keyword evidence="10" id="KW-0560">Oxidoreductase</keyword>
<evidence type="ECO:0000259" key="15">
    <source>
        <dbReference type="Pfam" id="PF14748"/>
    </source>
</evidence>
<dbReference type="PIRSF" id="PIRSF000193">
    <property type="entry name" value="Pyrrol-5-carb_rd"/>
    <property type="match status" value="1"/>
</dbReference>
<protein>
    <recommendedName>
        <fullName evidence="5">Pyrroline-5-carboxylate reductase</fullName>
        <ecNumber evidence="4">1.5.1.2</ecNumber>
    </recommendedName>
</protein>
<dbReference type="SUPFAM" id="SSF48179">
    <property type="entry name" value="6-phosphogluconate dehydrogenase C-terminal domain-like"/>
    <property type="match status" value="1"/>
</dbReference>
<dbReference type="GO" id="GO:0055129">
    <property type="term" value="P:L-proline biosynthetic process"/>
    <property type="evidence" value="ECO:0007669"/>
    <property type="project" value="TreeGrafter"/>
</dbReference>
<dbReference type="Gene3D" id="3.40.50.720">
    <property type="entry name" value="NAD(P)-binding Rossmann-like Domain"/>
    <property type="match status" value="1"/>
</dbReference>
<dbReference type="InterPro" id="IPR000304">
    <property type="entry name" value="Pyrroline-COOH_reductase"/>
</dbReference>
<dbReference type="SUPFAM" id="SSF51735">
    <property type="entry name" value="NAD(P)-binding Rossmann-fold domains"/>
    <property type="match status" value="1"/>
</dbReference>
<dbReference type="FunFam" id="1.10.3730.10:FF:000001">
    <property type="entry name" value="Pyrroline-5-carboxylate reductase"/>
    <property type="match status" value="1"/>
</dbReference>
<keyword evidence="8" id="KW-0641">Proline biosynthesis</keyword>
<dbReference type="Gene3D" id="1.10.3730.10">
    <property type="entry name" value="ProC C-terminal domain-like"/>
    <property type="match status" value="1"/>
</dbReference>
<dbReference type="PANTHER" id="PTHR11645">
    <property type="entry name" value="PYRROLINE-5-CARBOXYLATE REDUCTASE"/>
    <property type="match status" value="1"/>
</dbReference>
<evidence type="ECO:0000313" key="16">
    <source>
        <dbReference type="EMBL" id="KAK9743606.1"/>
    </source>
</evidence>
<reference evidence="16 17" key="1">
    <citation type="journal article" date="2024" name="BMC Genomics">
        <title>De novo assembly and annotation of Popillia japonica's genome with initial clues to its potential as an invasive pest.</title>
        <authorList>
            <person name="Cucini C."/>
            <person name="Boschi S."/>
            <person name="Funari R."/>
            <person name="Cardaioli E."/>
            <person name="Iannotti N."/>
            <person name="Marturano G."/>
            <person name="Paoli F."/>
            <person name="Bruttini M."/>
            <person name="Carapelli A."/>
            <person name="Frati F."/>
            <person name="Nardi F."/>
        </authorList>
    </citation>
    <scope>NUCLEOTIDE SEQUENCE [LARGE SCALE GENOMIC DNA]</scope>
    <source>
        <strain evidence="16">DMR45628</strain>
    </source>
</reference>
<feature type="binding site" evidence="13">
    <location>
        <position position="59"/>
    </location>
    <ligand>
        <name>NADPH</name>
        <dbReference type="ChEBI" id="CHEBI:57783"/>
    </ligand>
</feature>
<dbReference type="EMBL" id="JASPKY010000067">
    <property type="protein sequence ID" value="KAK9743606.1"/>
    <property type="molecule type" value="Genomic_DNA"/>
</dbReference>
<evidence type="ECO:0000256" key="10">
    <source>
        <dbReference type="ARBA" id="ARBA00023002"/>
    </source>
</evidence>
<dbReference type="HAMAP" id="MF_01925">
    <property type="entry name" value="P5C_reductase"/>
    <property type="match status" value="1"/>
</dbReference>
<dbReference type="EC" id="1.5.1.2" evidence="4"/>
<comment type="pathway">
    <text evidence="2">Amino-acid biosynthesis; L-proline biosynthesis; L-proline from L-glutamate 5-semialdehyde: step 1/1.</text>
</comment>
<feature type="binding site" evidence="13">
    <location>
        <begin position="72"/>
        <end position="75"/>
    </location>
    <ligand>
        <name>NADP(+)</name>
        <dbReference type="ChEBI" id="CHEBI:58349"/>
    </ligand>
</feature>
<evidence type="ECO:0000256" key="12">
    <source>
        <dbReference type="ARBA" id="ARBA00052690"/>
    </source>
</evidence>
<evidence type="ECO:0000256" key="6">
    <source>
        <dbReference type="ARBA" id="ARBA00022490"/>
    </source>
</evidence>
<accession>A0AAW1M9Q2</accession>